<dbReference type="InterPro" id="IPR025246">
    <property type="entry name" value="IS30-like_HTH"/>
</dbReference>
<evidence type="ECO:0000313" key="4">
    <source>
        <dbReference type="EMBL" id="SIN86493.1"/>
    </source>
</evidence>
<gene>
    <name evidence="3" type="ORF">SAMN05878443_0015</name>
    <name evidence="4" type="ORF">SAMN05878443_0200</name>
    <name evidence="5" type="ORF">SAMN05878443_1084</name>
    <name evidence="6" type="ORF">SAMN05878443_1440</name>
    <name evidence="7" type="ORF">SAMN05878443_1664</name>
</gene>
<evidence type="ECO:0000313" key="3">
    <source>
        <dbReference type="EMBL" id="SIN82948.1"/>
    </source>
</evidence>
<dbReference type="GO" id="GO:0003676">
    <property type="term" value="F:nucleic acid binding"/>
    <property type="evidence" value="ECO:0007669"/>
    <property type="project" value="InterPro"/>
</dbReference>
<dbReference type="EMBL" id="FSRN01000001">
    <property type="protein sequence ID" value="SIN86493.1"/>
    <property type="molecule type" value="Genomic_DNA"/>
</dbReference>
<dbReference type="GO" id="GO:0006310">
    <property type="term" value="P:DNA recombination"/>
    <property type="evidence" value="ECO:0007669"/>
    <property type="project" value="UniProtKB-KW"/>
</dbReference>
<dbReference type="RefSeq" id="WP_034546361.1">
    <property type="nucleotide sequence ID" value="NZ_FSRN01000001.1"/>
</dbReference>
<evidence type="ECO:0000313" key="5">
    <source>
        <dbReference type="EMBL" id="SIO03886.1"/>
    </source>
</evidence>
<dbReference type="AlphaFoldDB" id="A0A1N6H6V0"/>
<dbReference type="PANTHER" id="PTHR10948">
    <property type="entry name" value="TRANSPOSASE"/>
    <property type="match status" value="1"/>
</dbReference>
<dbReference type="InterPro" id="IPR053392">
    <property type="entry name" value="Transposase_IS30-like"/>
</dbReference>
<reference evidence="8" key="2">
    <citation type="submission" date="2016-11" db="EMBL/GenBank/DDBJ databases">
        <authorList>
            <person name="Varghese N."/>
            <person name="Submissions S."/>
        </authorList>
    </citation>
    <scope>NUCLEOTIDE SEQUENCE [LARGE SCALE GENOMIC DNA]</scope>
    <source>
        <strain evidence="8">313</strain>
    </source>
</reference>
<dbReference type="InterPro" id="IPR012337">
    <property type="entry name" value="RNaseH-like_sf"/>
</dbReference>
<dbReference type="PANTHER" id="PTHR10948:SF23">
    <property type="entry name" value="TRANSPOSASE INSI FOR INSERTION SEQUENCE ELEMENT IS30A-RELATED"/>
    <property type="match status" value="1"/>
</dbReference>
<dbReference type="InterPro" id="IPR036397">
    <property type="entry name" value="RNaseH_sf"/>
</dbReference>
<protein>
    <submittedName>
        <fullName evidence="7">Transposase, IS30 family</fullName>
    </submittedName>
</protein>
<proteinExistence type="predicted"/>
<dbReference type="EMBL" id="FSRN01000001">
    <property type="protein sequence ID" value="SIN82948.1"/>
    <property type="molecule type" value="Genomic_DNA"/>
</dbReference>
<evidence type="ECO:0000313" key="7">
    <source>
        <dbReference type="EMBL" id="SIO15531.1"/>
    </source>
</evidence>
<evidence type="ECO:0000313" key="8">
    <source>
        <dbReference type="Proteomes" id="UP000184758"/>
    </source>
</evidence>
<dbReference type="InterPro" id="IPR001584">
    <property type="entry name" value="Integrase_cat-core"/>
</dbReference>
<evidence type="ECO:0000313" key="6">
    <source>
        <dbReference type="EMBL" id="SIO11332.1"/>
    </source>
</evidence>
<dbReference type="EMBL" id="FSRN01000001">
    <property type="protein sequence ID" value="SIO15531.1"/>
    <property type="molecule type" value="Genomic_DNA"/>
</dbReference>
<accession>A0A1N6H6V0</accession>
<feature type="domain" description="Integrase catalytic" evidence="2">
    <location>
        <begin position="143"/>
        <end position="307"/>
    </location>
</feature>
<dbReference type="Proteomes" id="UP000184758">
    <property type="component" value="Unassembled WGS sequence"/>
</dbReference>
<dbReference type="OrthoDB" id="2168138at2"/>
<evidence type="ECO:0000256" key="1">
    <source>
        <dbReference type="ARBA" id="ARBA00023172"/>
    </source>
</evidence>
<dbReference type="Gene3D" id="1.10.10.60">
    <property type="entry name" value="Homeodomain-like"/>
    <property type="match status" value="1"/>
</dbReference>
<reference evidence="7" key="1">
    <citation type="submission" date="2016-11" db="EMBL/GenBank/DDBJ databases">
        <authorList>
            <person name="Jaros S."/>
            <person name="Januszkiewicz K."/>
            <person name="Wedrychowicz H."/>
        </authorList>
    </citation>
    <scope>NUCLEOTIDE SEQUENCE [LARGE SCALE GENOMIC DNA]</scope>
    <source>
        <strain evidence="7">313</strain>
    </source>
</reference>
<dbReference type="GO" id="GO:0032196">
    <property type="term" value="P:transposition"/>
    <property type="evidence" value="ECO:0007669"/>
    <property type="project" value="TreeGrafter"/>
</dbReference>
<dbReference type="Pfam" id="PF00665">
    <property type="entry name" value="rve"/>
    <property type="match status" value="1"/>
</dbReference>
<dbReference type="eggNOG" id="COG2826">
    <property type="taxonomic scope" value="Bacteria"/>
</dbReference>
<dbReference type="GO" id="GO:0005829">
    <property type="term" value="C:cytosol"/>
    <property type="evidence" value="ECO:0007669"/>
    <property type="project" value="TreeGrafter"/>
</dbReference>
<dbReference type="NCBIfam" id="NF033563">
    <property type="entry name" value="transpos_IS30"/>
    <property type="match status" value="1"/>
</dbReference>
<organism evidence="7 8">
    <name type="scientific">Carnobacterium alterfunditum</name>
    <dbReference type="NCBI Taxonomy" id="28230"/>
    <lineage>
        <taxon>Bacteria</taxon>
        <taxon>Bacillati</taxon>
        <taxon>Bacillota</taxon>
        <taxon>Bacilli</taxon>
        <taxon>Lactobacillales</taxon>
        <taxon>Carnobacteriaceae</taxon>
        <taxon>Carnobacterium</taxon>
    </lineage>
</organism>
<evidence type="ECO:0000259" key="2">
    <source>
        <dbReference type="PROSITE" id="PS50994"/>
    </source>
</evidence>
<dbReference type="InterPro" id="IPR051917">
    <property type="entry name" value="Transposase-Integrase"/>
</dbReference>
<dbReference type="PROSITE" id="PS50994">
    <property type="entry name" value="INTEGRASE"/>
    <property type="match status" value="1"/>
</dbReference>
<dbReference type="GO" id="GO:0015074">
    <property type="term" value="P:DNA integration"/>
    <property type="evidence" value="ECO:0007669"/>
    <property type="project" value="InterPro"/>
</dbReference>
<dbReference type="EMBL" id="FSRN01000001">
    <property type="protein sequence ID" value="SIO11332.1"/>
    <property type="molecule type" value="Genomic_DNA"/>
</dbReference>
<dbReference type="Pfam" id="PF13936">
    <property type="entry name" value="HTH_38"/>
    <property type="match status" value="1"/>
</dbReference>
<keyword evidence="1" id="KW-0233">DNA recombination</keyword>
<dbReference type="EMBL" id="FSRN01000001">
    <property type="protein sequence ID" value="SIO03886.1"/>
    <property type="molecule type" value="Genomic_DNA"/>
</dbReference>
<keyword evidence="8" id="KW-1185">Reference proteome</keyword>
<sequence length="311" mass="36092">MSYTHFTITERSKIEVYLELKMSIRTIAKKLNRSPSSVSRECQRNPNYQAEKAQTSYNQRKAACGAHSKLTASLKIVIQEKLDQTWSPEQISGRLLQGSLTFKTIYRWIYAGLLDVPLTVLRQKGKRQKPKETRGRFVVGTPISKRPKEIRKRTTFGHWELDTVVSGRGQAKGCVATFVERQTRWYKAILIPDRSAKSMERAIRTLHALYPREAFQSFTTDRGKEFACYTVIESELNIPMYFADAYAAWQRGSNENSNGLFREFFPKRTNFDTILTEEVEEALSLINNRPRKCLDWKTPYEAFMEKVLHLI</sequence>
<dbReference type="Gene3D" id="3.30.420.10">
    <property type="entry name" value="Ribonuclease H-like superfamily/Ribonuclease H"/>
    <property type="match status" value="1"/>
</dbReference>
<name>A0A1N6H6V0_9LACT</name>
<dbReference type="GO" id="GO:0004803">
    <property type="term" value="F:transposase activity"/>
    <property type="evidence" value="ECO:0007669"/>
    <property type="project" value="TreeGrafter"/>
</dbReference>
<dbReference type="SUPFAM" id="SSF53098">
    <property type="entry name" value="Ribonuclease H-like"/>
    <property type="match status" value="1"/>
</dbReference>